<keyword evidence="2" id="KW-0808">Transferase</keyword>
<dbReference type="Proteomes" id="UP000255423">
    <property type="component" value="Unassembled WGS sequence"/>
</dbReference>
<accession>A0A380S6G0</accession>
<dbReference type="InterPro" id="IPR027417">
    <property type="entry name" value="P-loop_NTPase"/>
</dbReference>
<gene>
    <name evidence="2" type="ORF">SAMN05661053_2223</name>
</gene>
<dbReference type="InterPro" id="IPR039430">
    <property type="entry name" value="Thymidylate_kin-like_dom"/>
</dbReference>
<keyword evidence="2" id="KW-0418">Kinase</keyword>
<reference evidence="2 3" key="1">
    <citation type="submission" date="2017-08" db="EMBL/GenBank/DDBJ databases">
        <authorList>
            <person name="de Groot N.N."/>
        </authorList>
    </citation>
    <scope>NUCLEOTIDE SEQUENCE [LARGE SCALE GENOMIC DNA]</scope>
    <source>
        <strain evidence="2 3">HM2</strain>
    </source>
</reference>
<dbReference type="Gene3D" id="3.40.50.300">
    <property type="entry name" value="P-loop containing nucleotide triphosphate hydrolases"/>
    <property type="match status" value="1"/>
</dbReference>
<feature type="domain" description="Thymidylate kinase-like" evidence="1">
    <location>
        <begin position="33"/>
        <end position="226"/>
    </location>
</feature>
<dbReference type="RefSeq" id="WP_109573191.1">
    <property type="nucleotide sequence ID" value="NZ_UHJL01000003.1"/>
</dbReference>
<dbReference type="AlphaFoldDB" id="A0A380S6G0"/>
<evidence type="ECO:0000259" key="1">
    <source>
        <dbReference type="Pfam" id="PF02223"/>
    </source>
</evidence>
<evidence type="ECO:0000313" key="3">
    <source>
        <dbReference type="Proteomes" id="UP000255423"/>
    </source>
</evidence>
<dbReference type="GO" id="GO:0016301">
    <property type="term" value="F:kinase activity"/>
    <property type="evidence" value="ECO:0007669"/>
    <property type="project" value="UniProtKB-KW"/>
</dbReference>
<sequence length="236" mass="27391">MDLLSELLSVLQSINDEKHQQEGGCCPIPLFSFEGLPGAGKTTQIELVAKEVEKLYGKTYYIDLPTRSPVGKILKALYSNEKKWNEFRQDMPWLNPIALSLDLKIAINEALQNKAKCALMSRGILSTIYYNIDAYGNLPLEEALNRIKKHLKSFYRPNAIFFLELPEWQAYERVLKRNRGPLRKMDFVDQMKKDRAKFETYLSYLKDIPVHYIDASREKQNVTENILDVLTCYFRG</sequence>
<evidence type="ECO:0000313" key="2">
    <source>
        <dbReference type="EMBL" id="SUQ24809.1"/>
    </source>
</evidence>
<organism evidence="2 3">
    <name type="scientific">Fibrobacter succinogenes</name>
    <name type="common">Bacteroides succinogenes</name>
    <dbReference type="NCBI Taxonomy" id="833"/>
    <lineage>
        <taxon>Bacteria</taxon>
        <taxon>Pseudomonadati</taxon>
        <taxon>Fibrobacterota</taxon>
        <taxon>Fibrobacteria</taxon>
        <taxon>Fibrobacterales</taxon>
        <taxon>Fibrobacteraceae</taxon>
        <taxon>Fibrobacter</taxon>
    </lineage>
</organism>
<proteinExistence type="predicted"/>
<protein>
    <submittedName>
        <fullName evidence="2">dTMP kinase</fullName>
    </submittedName>
</protein>
<name>A0A380S6G0_FIBSU</name>
<dbReference type="EMBL" id="UHJL01000003">
    <property type="protein sequence ID" value="SUQ24809.1"/>
    <property type="molecule type" value="Genomic_DNA"/>
</dbReference>
<dbReference type="Pfam" id="PF02223">
    <property type="entry name" value="Thymidylate_kin"/>
    <property type="match status" value="1"/>
</dbReference>
<dbReference type="SUPFAM" id="SSF52540">
    <property type="entry name" value="P-loop containing nucleoside triphosphate hydrolases"/>
    <property type="match status" value="1"/>
</dbReference>